<keyword evidence="3" id="KW-1185">Reference proteome</keyword>
<keyword evidence="1" id="KW-1133">Transmembrane helix</keyword>
<organism evidence="2 3">
    <name type="scientific">Bodo saltans</name>
    <name type="common">Flagellated protozoan</name>
    <dbReference type="NCBI Taxonomy" id="75058"/>
    <lineage>
        <taxon>Eukaryota</taxon>
        <taxon>Discoba</taxon>
        <taxon>Euglenozoa</taxon>
        <taxon>Kinetoplastea</taxon>
        <taxon>Metakinetoplastina</taxon>
        <taxon>Eubodonida</taxon>
        <taxon>Bodonidae</taxon>
        <taxon>Bodo</taxon>
    </lineage>
</organism>
<reference evidence="3" key="1">
    <citation type="submission" date="2015-09" db="EMBL/GenBank/DDBJ databases">
        <authorList>
            <consortium name="Pathogen Informatics"/>
        </authorList>
    </citation>
    <scope>NUCLEOTIDE SEQUENCE [LARGE SCALE GENOMIC DNA]</scope>
    <source>
        <strain evidence="3">Lake Konstanz</strain>
    </source>
</reference>
<evidence type="ECO:0000313" key="2">
    <source>
        <dbReference type="EMBL" id="CUG35891.1"/>
    </source>
</evidence>
<name>A0A0S4IZT1_BODSA</name>
<proteinExistence type="predicted"/>
<accession>A0A0S4IZT1</accession>
<sequence length="529" mass="59672">MYDSVFCFNWLLRKLSQQHRLRRRTRLLLFIIAVILTFSIGAATYVALKIPDLVDDSNDSSTSQPSSIANIPTSSVTQRSIATDISTPHTTTTMADGLCSMMPHGYGLLREEAHDNTPPSSRGVVRWGASLRKLLDSQPRFEYQSETVVDDDKKAADDIIRNSTGIDCVVYTVFVGGYEKTLKSFVPQTKECHWVAFTDQPHLAGAPGWIVRPIPAHLTKLHQSEFRSPRHHGYAISKFVKMLPFLIFPPWIRFAVFLDGSYNVTNSSFVDLAVDAIVQSGAPILFKKHLELNHSFTELDKCAMRYKAVRSLDLLVQYFLAHVAEGMCDNWFDMKEEYTFHAVHPVQQAPLHHISSVLHKAYCSDDGSIGGGALLRSTSRVSAQRFLFRERDNKNDAATGPQRFACRRTPNRSATYLPMLDEGLLLHGIPQPSGPHVPLYDSSVIAYRLNHPDAAVRRFSEEFLKQWHRDSSLHGKDQIPLVMLLWRTPGYFPAVLGDEFRTPGYFPAVLGDEFRTRGGNLLWKSDHGK</sequence>
<dbReference type="AlphaFoldDB" id="A0A0S4IZT1"/>
<keyword evidence="1" id="KW-0472">Membrane</keyword>
<keyword evidence="1" id="KW-0812">Transmembrane</keyword>
<gene>
    <name evidence="2" type="ORF">BSAL_78200</name>
</gene>
<dbReference type="Proteomes" id="UP000051952">
    <property type="component" value="Unassembled WGS sequence"/>
</dbReference>
<evidence type="ECO:0000256" key="1">
    <source>
        <dbReference type="SAM" id="Phobius"/>
    </source>
</evidence>
<evidence type="ECO:0000313" key="3">
    <source>
        <dbReference type="Proteomes" id="UP000051952"/>
    </source>
</evidence>
<dbReference type="EMBL" id="CYKH01000767">
    <property type="protein sequence ID" value="CUG35891.1"/>
    <property type="molecule type" value="Genomic_DNA"/>
</dbReference>
<feature type="transmembrane region" description="Helical" evidence="1">
    <location>
        <begin position="27"/>
        <end position="48"/>
    </location>
</feature>
<protein>
    <submittedName>
        <fullName evidence="2">Membrane-associated protein, putative</fullName>
    </submittedName>
</protein>
<dbReference type="VEuPathDB" id="TriTrypDB:BSAL_78200"/>